<dbReference type="InterPro" id="IPR017850">
    <property type="entry name" value="Alkaline_phosphatase_core_sf"/>
</dbReference>
<keyword evidence="4" id="KW-0106">Calcium</keyword>
<dbReference type="RefSeq" id="WP_182632139.1">
    <property type="nucleotide sequence ID" value="NZ_JAALDM010000118.1"/>
</dbReference>
<dbReference type="EMBL" id="JBHMDY010000004">
    <property type="protein sequence ID" value="MFB9259959.1"/>
    <property type="molecule type" value="Genomic_DNA"/>
</dbReference>
<dbReference type="SUPFAM" id="SSF53649">
    <property type="entry name" value="Alkaline phosphatase-like"/>
    <property type="match status" value="1"/>
</dbReference>
<dbReference type="EC" id="3.1.6.-" evidence="6"/>
<evidence type="ECO:0000256" key="2">
    <source>
        <dbReference type="ARBA" id="ARBA00022723"/>
    </source>
</evidence>
<dbReference type="InterPro" id="IPR050738">
    <property type="entry name" value="Sulfatase"/>
</dbReference>
<dbReference type="PANTHER" id="PTHR42693:SF33">
    <property type="entry name" value="ARYLSULFATASE"/>
    <property type="match status" value="1"/>
</dbReference>
<evidence type="ECO:0000256" key="3">
    <source>
        <dbReference type="ARBA" id="ARBA00022801"/>
    </source>
</evidence>
<dbReference type="Pfam" id="PF00884">
    <property type="entry name" value="Sulfatase"/>
    <property type="match status" value="1"/>
</dbReference>
<protein>
    <submittedName>
        <fullName evidence="6">Arylsulfatase</fullName>
        <ecNumber evidence="6">3.1.6.-</ecNumber>
    </submittedName>
</protein>
<dbReference type="PROSITE" id="PS00149">
    <property type="entry name" value="SULFATASE_2"/>
    <property type="match status" value="1"/>
</dbReference>
<comment type="caution">
    <text evidence="6">The sequence shown here is derived from an EMBL/GenBank/DDBJ whole genome shotgun (WGS) entry which is preliminary data.</text>
</comment>
<dbReference type="GO" id="GO:0016787">
    <property type="term" value="F:hydrolase activity"/>
    <property type="evidence" value="ECO:0007669"/>
    <property type="project" value="UniProtKB-KW"/>
</dbReference>
<evidence type="ECO:0000313" key="7">
    <source>
        <dbReference type="Proteomes" id="UP001589700"/>
    </source>
</evidence>
<dbReference type="InterPro" id="IPR000917">
    <property type="entry name" value="Sulfatase_N"/>
</dbReference>
<reference evidence="6 7" key="1">
    <citation type="submission" date="2024-09" db="EMBL/GenBank/DDBJ databases">
        <authorList>
            <person name="Sun Q."/>
            <person name="Mori K."/>
        </authorList>
    </citation>
    <scope>NUCLEOTIDE SEQUENCE [LARGE SCALE GENOMIC DNA]</scope>
    <source>
        <strain evidence="6 7">CCM 7659</strain>
    </source>
</reference>
<evidence type="ECO:0000259" key="5">
    <source>
        <dbReference type="Pfam" id="PF00884"/>
    </source>
</evidence>
<evidence type="ECO:0000256" key="1">
    <source>
        <dbReference type="ARBA" id="ARBA00008779"/>
    </source>
</evidence>
<keyword evidence="3 6" id="KW-0378">Hydrolase</keyword>
<accession>A0ABV5JQI7</accession>
<evidence type="ECO:0000313" key="6">
    <source>
        <dbReference type="EMBL" id="MFB9259959.1"/>
    </source>
</evidence>
<dbReference type="Gene3D" id="3.40.720.10">
    <property type="entry name" value="Alkaline Phosphatase, subunit A"/>
    <property type="match status" value="1"/>
</dbReference>
<gene>
    <name evidence="6" type="ORF">ACFFVD_09100</name>
</gene>
<organism evidence="6 7">
    <name type="scientific">Dietzia aerolata</name>
    <dbReference type="NCBI Taxonomy" id="595984"/>
    <lineage>
        <taxon>Bacteria</taxon>
        <taxon>Bacillati</taxon>
        <taxon>Actinomycetota</taxon>
        <taxon>Actinomycetes</taxon>
        <taxon>Mycobacteriales</taxon>
        <taxon>Dietziaceae</taxon>
        <taxon>Dietzia</taxon>
    </lineage>
</organism>
<name>A0ABV5JQI7_9ACTN</name>
<dbReference type="InterPro" id="IPR024607">
    <property type="entry name" value="Sulfatase_CS"/>
</dbReference>
<dbReference type="Gene3D" id="3.30.1120.10">
    <property type="match status" value="1"/>
</dbReference>
<dbReference type="Proteomes" id="UP001589700">
    <property type="component" value="Unassembled WGS sequence"/>
</dbReference>
<evidence type="ECO:0000256" key="4">
    <source>
        <dbReference type="ARBA" id="ARBA00022837"/>
    </source>
</evidence>
<dbReference type="PANTHER" id="PTHR42693">
    <property type="entry name" value="ARYLSULFATASE FAMILY MEMBER"/>
    <property type="match status" value="1"/>
</dbReference>
<keyword evidence="2" id="KW-0479">Metal-binding</keyword>
<dbReference type="CDD" id="cd16025">
    <property type="entry name" value="PAS_like"/>
    <property type="match status" value="1"/>
</dbReference>
<feature type="domain" description="Sulfatase N-terminal" evidence="5">
    <location>
        <begin position="9"/>
        <end position="417"/>
    </location>
</feature>
<comment type="similarity">
    <text evidence="1">Belongs to the sulfatase family.</text>
</comment>
<sequence length="549" mass="61001">MSSGSDHRPNFLVVVVDDMGYSDCQPFGGEIATPRLQELAEAGVRFRGFHTSSLCAPTRAMLLSGCDNHQAGLGVMQPLHAMNQYMQPGYEGYLKHSVPTMAELLRDAGYHTYLAGKWHVGITDDTRPAARGFERSFAFLGGGASHFSDARPLSSSEGKQTMYADDDVFCTDDLPADFYTSTHFVDRMIGYLREQEDDRPFLGYLAFTAPHDPLQVPDEDLDRYAGRYDEGYDAIKRERMARMKEIGLIDSDLEVNPGSGLFPTWDELSPDERRLEARKMEIYASMISTLDRELGRLLDELDRLGRRDDTVIFFLSDNGANPKQPEFYQPNTPESIAAEFDNSEGNLGREGSFISIGGAWAEVADTPLSYFKTTTYEGGTQTPLIVAGGPVSRSGVVTDELLHVADILPTMLDMAGVRRPSEWAGRPSPPLYGRSLAPMLTGATVQPVRGGMDALCFEMLECRSVLCGDWKLLWMAPPYGAGDRWQLFNLAEDPRELVDLADRYPEKVSQLEGQWQAYAEYVGYISSDGSSAAEELGIDRFFEFRLGDD</sequence>
<keyword evidence="7" id="KW-1185">Reference proteome</keyword>
<proteinExistence type="inferred from homology"/>